<evidence type="ECO:0000256" key="5">
    <source>
        <dbReference type="SAM" id="MobiDB-lite"/>
    </source>
</evidence>
<keyword evidence="2 4" id="KW-0808">Transferase</keyword>
<dbReference type="SUPFAM" id="SSF53335">
    <property type="entry name" value="S-adenosyl-L-methionine-dependent methyltransferases"/>
    <property type="match status" value="1"/>
</dbReference>
<evidence type="ECO:0000313" key="7">
    <source>
        <dbReference type="EMBL" id="AWL03678.1"/>
    </source>
</evidence>
<dbReference type="Pfam" id="PF01564">
    <property type="entry name" value="Spermine_synth"/>
    <property type="match status" value="1"/>
</dbReference>
<evidence type="ECO:0000256" key="4">
    <source>
        <dbReference type="PROSITE-ProRule" id="PRU00354"/>
    </source>
</evidence>
<name>A0A2S2DEA7_9BURK</name>
<evidence type="ECO:0000256" key="3">
    <source>
        <dbReference type="ARBA" id="ARBA00023115"/>
    </source>
</evidence>
<dbReference type="CDD" id="cd02440">
    <property type="entry name" value="AdoMet_MTases"/>
    <property type="match status" value="1"/>
</dbReference>
<keyword evidence="8" id="KW-1185">Reference proteome</keyword>
<feature type="active site" description="Proton acceptor" evidence="4">
    <location>
        <position position="139"/>
    </location>
</feature>
<gene>
    <name evidence="7" type="ORF">DIR46_03965</name>
</gene>
<evidence type="ECO:0000256" key="1">
    <source>
        <dbReference type="ARBA" id="ARBA00007867"/>
    </source>
</evidence>
<accession>A0A2S2DEA7</accession>
<dbReference type="AlphaFoldDB" id="A0A2S2DEA7"/>
<organism evidence="7 8">
    <name type="scientific">Massilia oculi</name>
    <dbReference type="NCBI Taxonomy" id="945844"/>
    <lineage>
        <taxon>Bacteria</taxon>
        <taxon>Pseudomonadati</taxon>
        <taxon>Pseudomonadota</taxon>
        <taxon>Betaproteobacteria</taxon>
        <taxon>Burkholderiales</taxon>
        <taxon>Oxalobacteraceae</taxon>
        <taxon>Telluria group</taxon>
        <taxon>Massilia</taxon>
    </lineage>
</organism>
<dbReference type="InterPro" id="IPR029063">
    <property type="entry name" value="SAM-dependent_MTases_sf"/>
</dbReference>
<proteinExistence type="inferred from homology"/>
<dbReference type="RefSeq" id="WP_109344079.1">
    <property type="nucleotide sequence ID" value="NZ_CP029343.1"/>
</dbReference>
<dbReference type="GO" id="GO:0006596">
    <property type="term" value="P:polyamine biosynthetic process"/>
    <property type="evidence" value="ECO:0007669"/>
    <property type="project" value="UniProtKB-UniRule"/>
</dbReference>
<dbReference type="PROSITE" id="PS51006">
    <property type="entry name" value="PABS_2"/>
    <property type="match status" value="1"/>
</dbReference>
<evidence type="ECO:0000256" key="2">
    <source>
        <dbReference type="ARBA" id="ARBA00022679"/>
    </source>
</evidence>
<dbReference type="KEGG" id="mtim:DIR46_03965"/>
<dbReference type="PANTHER" id="PTHR43317:SF11">
    <property type="entry name" value="POLYAMINE AMINOPROPYLTRANSFERASE 2"/>
    <property type="match status" value="1"/>
</dbReference>
<dbReference type="GO" id="GO:0016740">
    <property type="term" value="F:transferase activity"/>
    <property type="evidence" value="ECO:0007669"/>
    <property type="project" value="UniProtKB-UniRule"/>
</dbReference>
<protein>
    <submittedName>
        <fullName evidence="7">Transferase spermidine synthase</fullName>
    </submittedName>
</protein>
<evidence type="ECO:0000259" key="6">
    <source>
        <dbReference type="PROSITE" id="PS51006"/>
    </source>
</evidence>
<keyword evidence="3 4" id="KW-0620">Polyamine biosynthesis</keyword>
<dbReference type="Proteomes" id="UP000245820">
    <property type="component" value="Chromosome"/>
</dbReference>
<reference evidence="7 8" key="1">
    <citation type="submission" date="2018-05" db="EMBL/GenBank/DDBJ databases">
        <title>Complete genome sequence of Massilia oculi sp. nov. CCUG 43427T (=DSM 26321T), the type strain of M. oculi, and comparison with genome sequences of other Massilia strains.</title>
        <authorList>
            <person name="Zhu B."/>
        </authorList>
    </citation>
    <scope>NUCLEOTIDE SEQUENCE [LARGE SCALE GENOMIC DNA]</scope>
    <source>
        <strain evidence="7 8">CCUG 43427</strain>
    </source>
</reference>
<dbReference type="PANTHER" id="PTHR43317">
    <property type="entry name" value="THERMOSPERMINE SYNTHASE ACAULIS5"/>
    <property type="match status" value="1"/>
</dbReference>
<comment type="similarity">
    <text evidence="1">Belongs to the spermidine/spermine synthase family.</text>
</comment>
<evidence type="ECO:0000313" key="8">
    <source>
        <dbReference type="Proteomes" id="UP000245820"/>
    </source>
</evidence>
<dbReference type="Gene3D" id="3.40.50.150">
    <property type="entry name" value="Vaccinia Virus protein VP39"/>
    <property type="match status" value="1"/>
</dbReference>
<sequence>MPARLDHPATDDTRPPLVRTEGDRRTLEFTPGEVQSEMLVSRPNALVLEYTRAMMCFALFAPDPRHIVMVGLGGGSLAKFCHRHFPRARITVLEIRDDVIALRDQFCLPPDDARLRILHCDAADYLARMPGCCDVLMVDGFDSQGLPSTLTDGAFYAACRRALHPGGVLVANIFTYDPQYAGALQRLRAAFDGRLGWFARIAGNNRILFAVRPSQPGAAPGRAERLLVRMASREGRGFGWSNRLLARLLVIWLAWRRA</sequence>
<feature type="region of interest" description="Disordered" evidence="5">
    <location>
        <begin position="1"/>
        <end position="21"/>
    </location>
</feature>
<dbReference type="InterPro" id="IPR030374">
    <property type="entry name" value="PABS"/>
</dbReference>
<feature type="domain" description="PABS" evidence="6">
    <location>
        <begin position="1"/>
        <end position="223"/>
    </location>
</feature>
<dbReference type="EMBL" id="CP029343">
    <property type="protein sequence ID" value="AWL03678.1"/>
    <property type="molecule type" value="Genomic_DNA"/>
</dbReference>
<dbReference type="OrthoDB" id="117774at2"/>